<dbReference type="GO" id="GO:0004564">
    <property type="term" value="F:beta-fructofuranosidase activity"/>
    <property type="evidence" value="ECO:0007669"/>
    <property type="project" value="UniProtKB-EC"/>
</dbReference>
<dbReference type="RefSeq" id="WP_154466291.1">
    <property type="nucleotide sequence ID" value="NZ_VUMI01000031.1"/>
</dbReference>
<dbReference type="InterPro" id="IPR001362">
    <property type="entry name" value="Glyco_hydro_32"/>
</dbReference>
<dbReference type="SUPFAM" id="SSF75005">
    <property type="entry name" value="Arabinanase/levansucrase/invertase"/>
    <property type="match status" value="1"/>
</dbReference>
<dbReference type="Pfam" id="PF13385">
    <property type="entry name" value="Laminin_G_3"/>
    <property type="match status" value="1"/>
</dbReference>
<dbReference type="CDD" id="cd08996">
    <property type="entry name" value="GH32_FFase"/>
    <property type="match status" value="1"/>
</dbReference>
<evidence type="ECO:0000256" key="4">
    <source>
        <dbReference type="ARBA" id="ARBA00023295"/>
    </source>
</evidence>
<evidence type="ECO:0000259" key="5">
    <source>
        <dbReference type="Pfam" id="PF00251"/>
    </source>
</evidence>
<dbReference type="EMBL" id="VUMI01000031">
    <property type="protein sequence ID" value="MSS90081.1"/>
    <property type="molecule type" value="Genomic_DNA"/>
</dbReference>
<evidence type="ECO:0000256" key="2">
    <source>
        <dbReference type="ARBA" id="ARBA00012758"/>
    </source>
</evidence>
<sequence>MIQLTFKKDRNGQFLCCEEENVIRFLLNDGRKYENRACILQEDGFVFDGYSTWFEGTQEKWDFTGDFTSSFFFAPQEYSDEGDGICSYFNATEKKGFYIRLLKHGKIEVGFGDGRNLYSFTSLGERAQKNRWSILTVVFRQEAGWCDLYLNGRLSNRKQFRRHTPLGWPEAPAFLGRYEDGAGDPEKVRTGIFCGLMKCVLLQEGCLSDTQVKALHAQYPCGEELAPLIPDRSCYLDDRQRPQYHLIAPGKWMNEPHAPFWFQGKYHIFYQANPHAPLWNHLQWGHLISDDMVHWKDLPLALETEENAPDPDGCWSGSALTDKDGQPRIYYTAGNNEKFPNQSVAMAMAAAGDGRLKKWNKYGVVREQAEGWRGEFRDPFVWLEKDTYFMLVGTGDENNGGGNAVLYSSPDGLEWESHGFLLDYDYEKNMETGHVWELPVLLPLRDETGEISCHILLLCACQIENEAVETYFFLGHWDCEGKTFRKFHDRAMLLDLGNGTFTGPSGFVTPDQRSVVFTIAQGKRGPEEEFNSGWAHNGGLPVELSVAEGELRLQPVREIYGLKKKRLLRLEAVSAREANRQLEKIMGNRLWLRLCVEGDYVAAEICGITEGCVEEESSSLTENCTAAASCRKYEAEKKGKIFYNRDTGLFAAQEENGRPLGKCRGREDLVDIKGESICMEFFLDHSMLEVYLNQRKSMTLRNYIQGNTRAFRIDENMGRITEFELWEMDAVYEG</sequence>
<accession>A0A6N7W4B0</accession>
<dbReference type="PANTHER" id="PTHR43101">
    <property type="entry name" value="BETA-FRUCTOSIDASE"/>
    <property type="match status" value="1"/>
</dbReference>
<dbReference type="GO" id="GO:0005975">
    <property type="term" value="P:carbohydrate metabolic process"/>
    <property type="evidence" value="ECO:0007669"/>
    <property type="project" value="InterPro"/>
</dbReference>
<dbReference type="GeneID" id="86054914"/>
<dbReference type="Pfam" id="PF00251">
    <property type="entry name" value="Glyco_hydro_32N"/>
    <property type="match status" value="1"/>
</dbReference>
<keyword evidence="4" id="KW-0326">Glycosidase</keyword>
<keyword evidence="7" id="KW-1185">Reference proteome</keyword>
<dbReference type="EC" id="3.2.1.26" evidence="2"/>
<protein>
    <recommendedName>
        <fullName evidence="2">beta-fructofuranosidase</fullName>
        <ecNumber evidence="2">3.2.1.26</ecNumber>
    </recommendedName>
</protein>
<name>A0A6N7W4B0_9FIRM</name>
<proteinExistence type="inferred from homology"/>
<dbReference type="SMART" id="SM00640">
    <property type="entry name" value="Glyco_32"/>
    <property type="match status" value="1"/>
</dbReference>
<dbReference type="InterPro" id="IPR013148">
    <property type="entry name" value="Glyco_hydro_32_N"/>
</dbReference>
<evidence type="ECO:0000313" key="7">
    <source>
        <dbReference type="Proteomes" id="UP000436047"/>
    </source>
</evidence>
<dbReference type="InterPro" id="IPR023296">
    <property type="entry name" value="Glyco_hydro_beta-prop_sf"/>
</dbReference>
<dbReference type="InterPro" id="IPR013320">
    <property type="entry name" value="ConA-like_dom_sf"/>
</dbReference>
<dbReference type="Gene3D" id="2.115.10.20">
    <property type="entry name" value="Glycosyl hydrolase domain, family 43"/>
    <property type="match status" value="1"/>
</dbReference>
<comment type="caution">
    <text evidence="6">The sequence shown here is derived from an EMBL/GenBank/DDBJ whole genome shotgun (WGS) entry which is preliminary data.</text>
</comment>
<comment type="similarity">
    <text evidence="1">Belongs to the glycosyl hydrolase 32 family.</text>
</comment>
<feature type="domain" description="Glycosyl hydrolase family 32 N-terminal" evidence="5">
    <location>
        <begin position="245"/>
        <end position="555"/>
    </location>
</feature>
<dbReference type="PANTHER" id="PTHR43101:SF1">
    <property type="entry name" value="BETA-FRUCTOSIDASE"/>
    <property type="match status" value="1"/>
</dbReference>
<dbReference type="Proteomes" id="UP000436047">
    <property type="component" value="Unassembled WGS sequence"/>
</dbReference>
<keyword evidence="3" id="KW-0378">Hydrolase</keyword>
<dbReference type="Gene3D" id="2.60.120.560">
    <property type="entry name" value="Exo-inulinase, domain 1"/>
    <property type="match status" value="1"/>
</dbReference>
<gene>
    <name evidence="6" type="ORF">FYJ45_17895</name>
</gene>
<dbReference type="AlphaFoldDB" id="A0A6N7W4B0"/>
<dbReference type="SUPFAM" id="SSF49899">
    <property type="entry name" value="Concanavalin A-like lectins/glucanases"/>
    <property type="match status" value="1"/>
</dbReference>
<organism evidence="6 7">
    <name type="scientific">Eisenbergiella porci</name>
    <dbReference type="NCBI Taxonomy" id="2652274"/>
    <lineage>
        <taxon>Bacteria</taxon>
        <taxon>Bacillati</taxon>
        <taxon>Bacillota</taxon>
        <taxon>Clostridia</taxon>
        <taxon>Lachnospirales</taxon>
        <taxon>Lachnospiraceae</taxon>
        <taxon>Eisenbergiella</taxon>
    </lineage>
</organism>
<evidence type="ECO:0000256" key="1">
    <source>
        <dbReference type="ARBA" id="ARBA00009902"/>
    </source>
</evidence>
<evidence type="ECO:0000313" key="6">
    <source>
        <dbReference type="EMBL" id="MSS90081.1"/>
    </source>
</evidence>
<dbReference type="Gene3D" id="2.60.120.200">
    <property type="match status" value="1"/>
</dbReference>
<reference evidence="6 7" key="1">
    <citation type="submission" date="2019-08" db="EMBL/GenBank/DDBJ databases">
        <title>In-depth cultivation of the pig gut microbiome towards novel bacterial diversity and tailored functional studies.</title>
        <authorList>
            <person name="Wylensek D."/>
            <person name="Hitch T.C.A."/>
            <person name="Clavel T."/>
        </authorList>
    </citation>
    <scope>NUCLEOTIDE SEQUENCE [LARGE SCALE GENOMIC DNA]</scope>
    <source>
        <strain evidence="6 7">WCA-389-WT-23B</strain>
    </source>
</reference>
<dbReference type="InterPro" id="IPR051214">
    <property type="entry name" value="GH32_Enzymes"/>
</dbReference>
<evidence type="ECO:0000256" key="3">
    <source>
        <dbReference type="ARBA" id="ARBA00022801"/>
    </source>
</evidence>